<feature type="domain" description="Cytochrome c" evidence="9">
    <location>
        <begin position="63"/>
        <end position="143"/>
    </location>
</feature>
<dbReference type="Pfam" id="PF13442">
    <property type="entry name" value="Cytochrome_CBB3"/>
    <property type="match status" value="2"/>
</dbReference>
<dbReference type="STRING" id="77097.SAMN04490369_10354"/>
<dbReference type="EMBL" id="FODB01000035">
    <property type="protein sequence ID" value="SEN97075.1"/>
    <property type="molecule type" value="Genomic_DNA"/>
</dbReference>
<gene>
    <name evidence="10" type="ORF">SAMN04490369_10354</name>
</gene>
<accession>A0A1H8KW15</accession>
<dbReference type="PANTHER" id="PTHR40942:SF4">
    <property type="entry name" value="CYTOCHROME C5"/>
    <property type="match status" value="1"/>
</dbReference>
<keyword evidence="4" id="KW-0249">Electron transport</keyword>
<dbReference type="PROSITE" id="PS51007">
    <property type="entry name" value="CYTC"/>
    <property type="match status" value="2"/>
</dbReference>
<proteinExistence type="predicted"/>
<dbReference type="GO" id="GO:0005506">
    <property type="term" value="F:iron ion binding"/>
    <property type="evidence" value="ECO:0007669"/>
    <property type="project" value="InterPro"/>
</dbReference>
<dbReference type="RefSeq" id="WP_062362048.1">
    <property type="nucleotide sequence ID" value="NZ_FODB01000035.1"/>
</dbReference>
<dbReference type="GO" id="GO:0009055">
    <property type="term" value="F:electron transfer activity"/>
    <property type="evidence" value="ECO:0007669"/>
    <property type="project" value="InterPro"/>
</dbReference>
<evidence type="ECO:0000256" key="1">
    <source>
        <dbReference type="ARBA" id="ARBA00022448"/>
    </source>
</evidence>
<reference evidence="10 11" key="1">
    <citation type="submission" date="2016-10" db="EMBL/GenBank/DDBJ databases">
        <authorList>
            <person name="de Groot N.N."/>
        </authorList>
    </citation>
    <scope>NUCLEOTIDE SEQUENCE [LARGE SCALE GENOMIC DNA]</scope>
    <source>
        <strain evidence="10 11">558</strain>
    </source>
</reference>
<feature type="domain" description="Cytochrome c" evidence="9">
    <location>
        <begin position="192"/>
        <end position="272"/>
    </location>
</feature>
<dbReference type="InterPro" id="IPR036909">
    <property type="entry name" value="Cyt_c-like_dom_sf"/>
</dbReference>
<evidence type="ECO:0000313" key="10">
    <source>
        <dbReference type="EMBL" id="SEN97075.1"/>
    </source>
</evidence>
<name>A0A1H8KW15_9GAMM</name>
<keyword evidence="3 6" id="KW-0479">Metal-binding</keyword>
<dbReference type="Proteomes" id="UP000199493">
    <property type="component" value="Unassembled WGS sequence"/>
</dbReference>
<dbReference type="SUPFAM" id="SSF46626">
    <property type="entry name" value="Cytochrome c"/>
    <property type="match status" value="2"/>
</dbReference>
<feature type="compositionally biased region" description="Acidic residues" evidence="7">
    <location>
        <begin position="176"/>
        <end position="188"/>
    </location>
</feature>
<evidence type="ECO:0000256" key="6">
    <source>
        <dbReference type="PROSITE-ProRule" id="PRU00433"/>
    </source>
</evidence>
<evidence type="ECO:0000256" key="4">
    <source>
        <dbReference type="ARBA" id="ARBA00022982"/>
    </source>
</evidence>
<sequence>MKSKLIMSGLAALGVMAGTSGAYAQDAARDAIAERLAPVGQLCLQGQDCGTAAAPAASSSGGGGEIDGAGIYNNVCMACHETGAAGAPVRGDEAAWAERTEQGFATLLDHAINGIGAMPARGGNPNLSDEEMEAVTAYMVEPVMEVPELGGGDEGAAAEATDESSSDEMATADAVASEDEAVASEEDASSGGSGLDGEALYASVGCVACHAAGVAGAPKIGDAEAWGPRIEQGTDALYQSVFNGKGVMPPRGGSSASDEEIMAVVDYMVSQVQ</sequence>
<evidence type="ECO:0000256" key="7">
    <source>
        <dbReference type="SAM" id="MobiDB-lite"/>
    </source>
</evidence>
<evidence type="ECO:0000256" key="3">
    <source>
        <dbReference type="ARBA" id="ARBA00022723"/>
    </source>
</evidence>
<feature type="signal peptide" evidence="8">
    <location>
        <begin position="1"/>
        <end position="24"/>
    </location>
</feature>
<dbReference type="AlphaFoldDB" id="A0A1H8KW15"/>
<protein>
    <submittedName>
        <fullName evidence="10">Cytochrome c5</fullName>
    </submittedName>
</protein>
<evidence type="ECO:0000256" key="8">
    <source>
        <dbReference type="SAM" id="SignalP"/>
    </source>
</evidence>
<dbReference type="InterPro" id="IPR002323">
    <property type="entry name" value="Cyt_CIE"/>
</dbReference>
<keyword evidence="5 6" id="KW-0408">Iron</keyword>
<evidence type="ECO:0000313" key="11">
    <source>
        <dbReference type="Proteomes" id="UP000199493"/>
    </source>
</evidence>
<dbReference type="Gene3D" id="1.10.760.10">
    <property type="entry name" value="Cytochrome c-like domain"/>
    <property type="match status" value="2"/>
</dbReference>
<organism evidence="10 11">
    <name type="scientific">Vreelandella aquamarina</name>
    <dbReference type="NCBI Taxonomy" id="77097"/>
    <lineage>
        <taxon>Bacteria</taxon>
        <taxon>Pseudomonadati</taxon>
        <taxon>Pseudomonadota</taxon>
        <taxon>Gammaproteobacteria</taxon>
        <taxon>Oceanospirillales</taxon>
        <taxon>Halomonadaceae</taxon>
        <taxon>Vreelandella</taxon>
    </lineage>
</organism>
<dbReference type="PRINTS" id="PR00607">
    <property type="entry name" value="CYTCHROMECIE"/>
</dbReference>
<evidence type="ECO:0000256" key="5">
    <source>
        <dbReference type="ARBA" id="ARBA00023004"/>
    </source>
</evidence>
<dbReference type="InterPro" id="IPR009056">
    <property type="entry name" value="Cyt_c-like_dom"/>
</dbReference>
<evidence type="ECO:0000259" key="9">
    <source>
        <dbReference type="PROSITE" id="PS51007"/>
    </source>
</evidence>
<keyword evidence="1" id="KW-0813">Transport</keyword>
<evidence type="ECO:0000256" key="2">
    <source>
        <dbReference type="ARBA" id="ARBA00022617"/>
    </source>
</evidence>
<dbReference type="GO" id="GO:0020037">
    <property type="term" value="F:heme binding"/>
    <property type="evidence" value="ECO:0007669"/>
    <property type="project" value="InterPro"/>
</dbReference>
<dbReference type="PANTHER" id="PTHR40942">
    <property type="match status" value="1"/>
</dbReference>
<keyword evidence="8" id="KW-0732">Signal</keyword>
<feature type="region of interest" description="Disordered" evidence="7">
    <location>
        <begin position="147"/>
        <end position="194"/>
    </location>
</feature>
<keyword evidence="2 6" id="KW-0349">Heme</keyword>
<feature type="chain" id="PRO_5011617065" evidence="8">
    <location>
        <begin position="25"/>
        <end position="273"/>
    </location>
</feature>